<dbReference type="InterPro" id="IPR047589">
    <property type="entry name" value="DUF11_rpt"/>
</dbReference>
<dbReference type="Pfam" id="PF04203">
    <property type="entry name" value="Sortase"/>
    <property type="match status" value="1"/>
</dbReference>
<feature type="region of interest" description="Disordered" evidence="2">
    <location>
        <begin position="2279"/>
        <end position="2322"/>
    </location>
</feature>
<dbReference type="PANTHER" id="PTHR34819">
    <property type="entry name" value="LARGE CYSTEINE-RICH PERIPLASMIC PROTEIN OMCB"/>
    <property type="match status" value="1"/>
</dbReference>
<comment type="caution">
    <text evidence="6">The sequence shown here is derived from an EMBL/GenBank/DDBJ whole genome shotgun (WGS) entry which is preliminary data.</text>
</comment>
<dbReference type="InterPro" id="IPR013783">
    <property type="entry name" value="Ig-like_fold"/>
</dbReference>
<evidence type="ECO:0000256" key="2">
    <source>
        <dbReference type="SAM" id="MobiDB-lite"/>
    </source>
</evidence>
<dbReference type="PANTHER" id="PTHR34819:SF3">
    <property type="entry name" value="CELL SURFACE PROTEIN"/>
    <property type="match status" value="1"/>
</dbReference>
<dbReference type="STRING" id="1134406.ADN00_01560"/>
<keyword evidence="1" id="KW-0378">Hydrolase</keyword>
<dbReference type="Proteomes" id="UP000050417">
    <property type="component" value="Unassembled WGS sequence"/>
</dbReference>
<evidence type="ECO:0000259" key="5">
    <source>
        <dbReference type="Pfam" id="PF25564"/>
    </source>
</evidence>
<feature type="chain" id="PRO_5006132979" evidence="3">
    <location>
        <begin position="29"/>
        <end position="2682"/>
    </location>
</feature>
<feature type="domain" description="DUF7507" evidence="4">
    <location>
        <begin position="1259"/>
        <end position="1355"/>
    </location>
</feature>
<dbReference type="NCBIfam" id="TIGR01451">
    <property type="entry name" value="B_ant_repeat"/>
    <property type="match status" value="7"/>
</dbReference>
<feature type="domain" description="DUF7933" evidence="5">
    <location>
        <begin position="314"/>
        <end position="445"/>
    </location>
</feature>
<evidence type="ECO:0000256" key="1">
    <source>
        <dbReference type="ARBA" id="ARBA00022801"/>
    </source>
</evidence>
<dbReference type="SUPFAM" id="SSF63817">
    <property type="entry name" value="Sortase"/>
    <property type="match status" value="1"/>
</dbReference>
<dbReference type="Pfam" id="PF25564">
    <property type="entry name" value="DUF7933"/>
    <property type="match status" value="9"/>
</dbReference>
<keyword evidence="3" id="KW-0732">Signal</keyword>
<dbReference type="RefSeq" id="WP_075061203.1">
    <property type="nucleotide sequence ID" value="NZ_LGCL01000004.1"/>
</dbReference>
<feature type="domain" description="DUF7933" evidence="5">
    <location>
        <begin position="733"/>
        <end position="842"/>
    </location>
</feature>
<dbReference type="PATRIC" id="fig|1134406.4.peg.1069"/>
<keyword evidence="7" id="KW-1185">Reference proteome</keyword>
<dbReference type="GO" id="GO:0016787">
    <property type="term" value="F:hydrolase activity"/>
    <property type="evidence" value="ECO:0007669"/>
    <property type="project" value="UniProtKB-KW"/>
</dbReference>
<feature type="domain" description="DUF7933" evidence="5">
    <location>
        <begin position="858"/>
        <end position="980"/>
    </location>
</feature>
<feature type="domain" description="DUF7507" evidence="4">
    <location>
        <begin position="1479"/>
        <end position="1573"/>
    </location>
</feature>
<gene>
    <name evidence="6" type="ORF">ADN00_01560</name>
</gene>
<dbReference type="EMBL" id="LGCL01000004">
    <property type="protein sequence ID" value="KPL80557.1"/>
    <property type="molecule type" value="Genomic_DNA"/>
</dbReference>
<accession>A0A0P6XCD1</accession>
<dbReference type="Gene3D" id="2.60.40.10">
    <property type="entry name" value="Immunoglobulins"/>
    <property type="match status" value="2"/>
</dbReference>
<dbReference type="InterPro" id="IPR057693">
    <property type="entry name" value="DUF7933"/>
</dbReference>
<dbReference type="InterPro" id="IPR051172">
    <property type="entry name" value="Chlamydia_OmcB"/>
</dbReference>
<evidence type="ECO:0000313" key="7">
    <source>
        <dbReference type="Proteomes" id="UP000050417"/>
    </source>
</evidence>
<feature type="signal peptide" evidence="3">
    <location>
        <begin position="1"/>
        <end position="28"/>
    </location>
</feature>
<dbReference type="InterPro" id="IPR006626">
    <property type="entry name" value="PbH1"/>
</dbReference>
<feature type="compositionally biased region" description="Low complexity" evidence="2">
    <location>
        <begin position="1912"/>
        <end position="1922"/>
    </location>
</feature>
<protein>
    <submittedName>
        <fullName evidence="6">Uncharacterized protein</fullName>
    </submittedName>
</protein>
<feature type="compositionally biased region" description="Polar residues" evidence="2">
    <location>
        <begin position="2022"/>
        <end position="2037"/>
    </location>
</feature>
<feature type="domain" description="DUF7507" evidence="4">
    <location>
        <begin position="1934"/>
        <end position="2039"/>
    </location>
</feature>
<dbReference type="OrthoDB" id="167028at2"/>
<feature type="compositionally biased region" description="Low complexity" evidence="2">
    <location>
        <begin position="2282"/>
        <end position="2295"/>
    </location>
</feature>
<dbReference type="InterPro" id="IPR055354">
    <property type="entry name" value="DUF7507"/>
</dbReference>
<dbReference type="SMART" id="SM00710">
    <property type="entry name" value="PbH1"/>
    <property type="match status" value="7"/>
</dbReference>
<feature type="region of interest" description="Disordered" evidence="2">
    <location>
        <begin position="2022"/>
        <end position="2042"/>
    </location>
</feature>
<feature type="domain" description="DUF7933" evidence="5">
    <location>
        <begin position="1005"/>
        <end position="1126"/>
    </location>
</feature>
<name>A0A0P6XCD1_9CHLR</name>
<dbReference type="InterPro" id="IPR023365">
    <property type="entry name" value="Sortase_dom-sf"/>
</dbReference>
<feature type="domain" description="DUF7933" evidence="5">
    <location>
        <begin position="590"/>
        <end position="716"/>
    </location>
</feature>
<organism evidence="6 7">
    <name type="scientific">Ornatilinea apprima</name>
    <dbReference type="NCBI Taxonomy" id="1134406"/>
    <lineage>
        <taxon>Bacteria</taxon>
        <taxon>Bacillati</taxon>
        <taxon>Chloroflexota</taxon>
        <taxon>Anaerolineae</taxon>
        <taxon>Anaerolineales</taxon>
        <taxon>Anaerolineaceae</taxon>
        <taxon>Ornatilinea</taxon>
    </lineage>
</organism>
<reference evidence="6 7" key="1">
    <citation type="submission" date="2015-07" db="EMBL/GenBank/DDBJ databases">
        <title>Genome sequence of Ornatilinea apprima DSM 23815.</title>
        <authorList>
            <person name="Hemp J."/>
            <person name="Ward L.M."/>
            <person name="Pace L.A."/>
            <person name="Fischer W.W."/>
        </authorList>
    </citation>
    <scope>NUCLEOTIDE SEQUENCE [LARGE SCALE GENOMIC DNA]</scope>
    <source>
        <strain evidence="6 7">P3M-1</strain>
    </source>
</reference>
<feature type="region of interest" description="Disordered" evidence="2">
    <location>
        <begin position="1912"/>
        <end position="1934"/>
    </location>
</feature>
<feature type="domain" description="DUF7507" evidence="4">
    <location>
        <begin position="1586"/>
        <end position="1691"/>
    </location>
</feature>
<dbReference type="Gene3D" id="2.40.260.10">
    <property type="entry name" value="Sortase"/>
    <property type="match status" value="1"/>
</dbReference>
<dbReference type="Pfam" id="PF24346">
    <property type="entry name" value="DUF7507"/>
    <property type="match status" value="8"/>
</dbReference>
<feature type="domain" description="DUF7933" evidence="5">
    <location>
        <begin position="40"/>
        <end position="164"/>
    </location>
</feature>
<evidence type="ECO:0000256" key="3">
    <source>
        <dbReference type="SAM" id="SignalP"/>
    </source>
</evidence>
<sequence>MHRSFHCLLTACLLIGLFSPFAAAPVLAQTPSADVSVAVEFSPSTIALKSVSRLTFTVTNANATHDLTGLAFSNTFPAGLSLADPVNLAQTGCGGASITANPGESSISLSSGVVASGGSCAVTVSVQPSTSGNKTVTVAAEDVTGYIDGSNVSNEAAASDELSVATFDYNAEINKQFNPISISPGDISRLSVSIYNANSFDLTTASWTDNLEGVQPGLYIANPPNVSTSNCGTAPEVTAVAGSSTLTLANATVPAKVGEINGVCTVEVDVSSITPGNLINTIAGGNLSATGNLGTVSNTDPASATINVDTIQAPSVTKAFAPNTIWVGQTSRLTITIRNNDSSHNLTEVSLADVLNDPEPHNVVLASTVSPSLSNCGGSAVLTAVAGTDNLSIANAQISPNTTCSIAVNVTSFTQGEYTNTIPASAVQTRQGVTNATPAQANLNVQAVGLVKSFSPTTILAGEISTLTITLRNPTGTPYTGVALDDVMPGAALYVTGTPTTTCVGGSVSIATTSRTDDTVRLTGATVPSGTVSSPGTCTITAQITTPDTILTSSHLNEIPAGSLSSDVPGFTNVLPASATLNVQPLSIGVVKTFSPTSFEQGGQSTLIVTLQNSTSSPLHVTQLVDNLPSGLVPDPATVATTCANGQAVAVVGSPSTLTLSGLDASGAAIPSGTVSVPGTCTFSVKVTAPANASYTNTINANSITTVEGLTNLSSASRSVTVYPTGQGMTGSSKTFSPDIISAGGNSRLRIYLTAPADEAITGLTVTDVLPTNITISNSTAASNSCGGTLTANTGEGTITLTGGSIAMGGNCTIDVYVTSSVSGLYSNTINAATQISNDQGQRPPNNLIDDLTVSNMTISKAFYPSQVAPGGRSTLTITLRNTNTAPLINVAITQDNLNTMGGTSFTVANPSNKSTTCGGTVTADSGSQIISLSGGSVPAQVGGIAGICTVSVDVVSSPSTTPGDKTNTLYRTNVSGTIQGAGTVIRPVANATAQLTVSSLTLGVVKGFDPLTVFGGSSSTMSVQLINPNNTPLTGIAFTDSMPTGMYVANPADVSTGTCGGTLTAVPGAGSFSFSGGSLAANKRCTLTLSVTMNVNGNRTNTIPAEGVTSFNGAKNSQPAQASLTNLPGVSISKYFAPTSMILGETSLLTIQIKNTGNIALSNLGMVDTLPAGLTIASSPSPTNACNGLLTAAPGTNTISLGAGSIAPGPNTTCNITVPVTASAAGTYNNTIGKNTVTTAEGATNTEPATDTLTVNAAPTMQMVKTFDVAGSSEAPYTDGDTLAYTLTATNTGDVPLTGVEISDPGVVLGTCTPPQPASLAPGESLTCPATHIVTADEAAAGSYTNTASADSDQIGPVTDSVTVPTDQTNILGISKVITTAGPYELGDTLNYTITVTNIGSGTLNNVGVADPGMVLGACTPPQPATLTSGQSMSCPASHVVTQADVDAGTFTNTATGDSSETDPVTDSVTVEIKDNARLEVYKQVTSNGPYNTVGKTITYDISAINTGDQTLTGVTITDPGTGVTLGACTPAQPATLTTGQILSCAASHDVTADDITAGGFSNTAYADSDQTSPVSSTAEVITQTPKIDLAKTGTLNLGANGRADAGDTITYAFTVTNTGEVTLNNITLIDIVGGVSISGGPIASLAPLASDSTTFTGSYTLTQADVNAGNFTNTASVTGAPPVGNIVSDTDNDTQTLTPAASIDLQKTGTLNLNASAPNGIANPGDTISYAFTVTNTGNVTLTNITLADTVGGISISGGPIASLAPGASNSSTFTGSYTLNQTNVDAGTFTNTATVTGTPPSGPNVTDADDDTQTIIPVPSIELVKTGTLNLGANSRADAGDTITYAFTVTNTGNVTLSGVTLSDPKITESGGPITLAPGASNSTAFTGTYTLTQADVNAGTFTNTATVTGTTPGGPTVNDSDGDTQTLDPAPSVALQKTGTLNDGPDGEPDEGEIITYVFAVTNTGNVTLTNLTVTETVGGITLTGSPIASLEPGASNNTNYTGSYTLTQEVIDSGTFTNTAQVSGTPPSGSPVTDSDDDTQLLTDVPAITLEKTGTLNMDVVAPDDRADVGDTIRYAFTVSNTGNVTLTDITLADTVGGITLAGGPITSLDPDDSDSDTFTGVYTLTQADIDAGTFTNTAEVTATPPEGDDVTGSDDDTQTLAETARIGVAKRVTGSPAEITPGVWDVTFEILVRNYGNVTLSSIQVTDDLSAVFPPESPFAVQSLTSDDFTVNSAYDGRTDANLLDGTDSLAFGEQGSITLVVRVTPADGGPFNNTAAASAISPSESPVSDTSHNGANPDPDYDGDPTDNNDPTPVDFGADLFDPPYGIKTYDSFGMPLLQWTMVWINNSNIVNVGARVSDPIPSGAVYEASGLPSGTGIPDGAPAGSTDVGVVCNPLGIIDPKEISPTISLSATFTTWCYYEGPTLTYPRGRIVWEGALGPDLGITDPALAENELTITFNLRVLEGEHEINNRATIDVDRNGNGLIEGETEVEAASATETWSNWPEALPLTGFAPGKITDLSGRPWVEYDQSQDLLLEIPALNVKVPILGVPIVHGEWNLDWLGGNAGYLENTAFPTHAGNTGITAHVYDAFGKPGPFLNLTSLKWGDEIIIHYGGLRYVYEVREVQRFLSADNFSVLQSEDFPWVTLITCQGYDEKTDTYHWRSAVRAVQTRIEE</sequence>
<proteinExistence type="predicted"/>
<feature type="domain" description="DUF7507" evidence="4">
    <location>
        <begin position="2051"/>
        <end position="2157"/>
    </location>
</feature>
<evidence type="ECO:0000259" key="4">
    <source>
        <dbReference type="Pfam" id="PF24346"/>
    </source>
</evidence>
<evidence type="ECO:0000313" key="6">
    <source>
        <dbReference type="EMBL" id="KPL80557.1"/>
    </source>
</evidence>
<feature type="domain" description="DUF7933" evidence="5">
    <location>
        <begin position="450"/>
        <end position="583"/>
    </location>
</feature>
<feature type="domain" description="DUF7507" evidence="4">
    <location>
        <begin position="1375"/>
        <end position="1468"/>
    </location>
</feature>
<dbReference type="InterPro" id="IPR005754">
    <property type="entry name" value="Sortase"/>
</dbReference>
<feature type="domain" description="DUF7933" evidence="5">
    <location>
        <begin position="173"/>
        <end position="308"/>
    </location>
</feature>
<feature type="domain" description="DUF7933" evidence="5">
    <location>
        <begin position="1133"/>
        <end position="1256"/>
    </location>
</feature>
<feature type="domain" description="DUF7507" evidence="4">
    <location>
        <begin position="1822"/>
        <end position="1923"/>
    </location>
</feature>
<feature type="domain" description="DUF7507" evidence="4">
    <location>
        <begin position="1704"/>
        <end position="1810"/>
    </location>
</feature>